<evidence type="ECO:0000313" key="6">
    <source>
        <dbReference type="Proteomes" id="UP000633219"/>
    </source>
</evidence>
<feature type="binding site" evidence="3">
    <location>
        <position position="21"/>
    </location>
    <ligand>
        <name>a divalent metal cation</name>
        <dbReference type="ChEBI" id="CHEBI:60240"/>
    </ligand>
</feature>
<dbReference type="Gene3D" id="2.120.10.30">
    <property type="entry name" value="TolB, C-terminal domain"/>
    <property type="match status" value="1"/>
</dbReference>
<feature type="binding site" evidence="3">
    <location>
        <position position="153"/>
    </location>
    <ligand>
        <name>a divalent metal cation</name>
        <dbReference type="ChEBI" id="CHEBI:60240"/>
    </ligand>
</feature>
<proteinExistence type="inferred from homology"/>
<organism evidence="5 6">
    <name type="scientific">Rhizobium setariae</name>
    <dbReference type="NCBI Taxonomy" id="2801340"/>
    <lineage>
        <taxon>Bacteria</taxon>
        <taxon>Pseudomonadati</taxon>
        <taxon>Pseudomonadota</taxon>
        <taxon>Alphaproteobacteria</taxon>
        <taxon>Hyphomicrobiales</taxon>
        <taxon>Rhizobiaceae</taxon>
        <taxon>Rhizobium/Agrobacterium group</taxon>
        <taxon>Rhizobium</taxon>
    </lineage>
</organism>
<dbReference type="GO" id="GO:0005509">
    <property type="term" value="F:calcium ion binding"/>
    <property type="evidence" value="ECO:0007669"/>
    <property type="project" value="TreeGrafter"/>
</dbReference>
<accession>A0A936YII9</accession>
<dbReference type="InterPro" id="IPR013658">
    <property type="entry name" value="SGL"/>
</dbReference>
<dbReference type="InterPro" id="IPR005511">
    <property type="entry name" value="SMP-30"/>
</dbReference>
<sequence length="297" mass="32109">MSAAIPFNGKVLDPSNILLGEGPTYDPATDTAYWFDILGAELHELSLSTDKKTVHSLPAMSSVFARIDGDQQLVVSEHGLYIRDFRSGALALATPIEQDRPDMRSNDGRVHPCGALWFGTMKKGQEGRKGAGTIYHVAQGKVTELFPKISIPNGICFSPDGSVGYFVDTMENRYFRVMLDPATGLPLGEPQIFVDEAGQQGGIDGSVCDAEGSIWNAHWGVGEVHRYSPNGERTAIYKLPANMTTCPAFIGKQADRLLVTSASEGLDEAGLKADPEAGYTYELGITVRGVFDSAYRL</sequence>
<protein>
    <submittedName>
        <fullName evidence="5">SMP-30/gluconolactonase/LRE family protein</fullName>
    </submittedName>
</protein>
<evidence type="ECO:0000259" key="4">
    <source>
        <dbReference type="Pfam" id="PF08450"/>
    </source>
</evidence>
<feature type="binding site" evidence="3">
    <location>
        <position position="104"/>
    </location>
    <ligand>
        <name>substrate</name>
    </ligand>
</feature>
<dbReference type="GO" id="GO:0019853">
    <property type="term" value="P:L-ascorbic acid biosynthetic process"/>
    <property type="evidence" value="ECO:0007669"/>
    <property type="project" value="TreeGrafter"/>
</dbReference>
<gene>
    <name evidence="5" type="ORF">JJB09_01730</name>
</gene>
<dbReference type="RefSeq" id="WP_201652153.1">
    <property type="nucleotide sequence ID" value="NZ_JAEQNC010000001.1"/>
</dbReference>
<dbReference type="InterPro" id="IPR011042">
    <property type="entry name" value="6-blade_b-propeller_TolB-like"/>
</dbReference>
<dbReference type="AlphaFoldDB" id="A0A936YII9"/>
<dbReference type="Pfam" id="PF08450">
    <property type="entry name" value="SGL"/>
    <property type="match status" value="1"/>
</dbReference>
<dbReference type="Proteomes" id="UP000633219">
    <property type="component" value="Unassembled WGS sequence"/>
</dbReference>
<evidence type="ECO:0000256" key="2">
    <source>
        <dbReference type="PIRSR" id="PIRSR605511-1"/>
    </source>
</evidence>
<keyword evidence="6" id="KW-1185">Reference proteome</keyword>
<name>A0A936YII9_9HYPH</name>
<dbReference type="SUPFAM" id="SSF63829">
    <property type="entry name" value="Calcium-dependent phosphotriesterase"/>
    <property type="match status" value="1"/>
</dbReference>
<feature type="binding site" evidence="3">
    <location>
        <position position="204"/>
    </location>
    <ligand>
        <name>a divalent metal cation</name>
        <dbReference type="ChEBI" id="CHEBI:60240"/>
    </ligand>
</feature>
<comment type="cofactor">
    <cofactor evidence="3">
        <name>Zn(2+)</name>
        <dbReference type="ChEBI" id="CHEBI:29105"/>
    </cofactor>
    <text evidence="3">Binds 1 divalent metal cation per subunit.</text>
</comment>
<dbReference type="EMBL" id="JAEQNC010000001">
    <property type="protein sequence ID" value="MBL0370738.1"/>
    <property type="molecule type" value="Genomic_DNA"/>
</dbReference>
<comment type="similarity">
    <text evidence="1">Belongs to the SMP-30/CGR1 family.</text>
</comment>
<dbReference type="PANTHER" id="PTHR10907">
    <property type="entry name" value="REGUCALCIN"/>
    <property type="match status" value="1"/>
</dbReference>
<keyword evidence="3" id="KW-0479">Metal-binding</keyword>
<evidence type="ECO:0000313" key="5">
    <source>
        <dbReference type="EMBL" id="MBL0370738.1"/>
    </source>
</evidence>
<feature type="domain" description="SMP-30/Gluconolactonase/LRE-like region" evidence="4">
    <location>
        <begin position="19"/>
        <end position="263"/>
    </location>
</feature>
<comment type="caution">
    <text evidence="5">The sequence shown here is derived from an EMBL/GenBank/DDBJ whole genome shotgun (WGS) entry which is preliminary data.</text>
</comment>
<dbReference type="PANTHER" id="PTHR10907:SF47">
    <property type="entry name" value="REGUCALCIN"/>
    <property type="match status" value="1"/>
</dbReference>
<evidence type="ECO:0000256" key="1">
    <source>
        <dbReference type="ARBA" id="ARBA00008853"/>
    </source>
</evidence>
<feature type="binding site" evidence="3">
    <location>
        <position position="106"/>
    </location>
    <ligand>
        <name>substrate</name>
    </ligand>
</feature>
<feature type="active site" description="Proton donor/acceptor" evidence="2">
    <location>
        <position position="204"/>
    </location>
</feature>
<keyword evidence="3" id="KW-0862">Zinc</keyword>
<evidence type="ECO:0000256" key="3">
    <source>
        <dbReference type="PIRSR" id="PIRSR605511-2"/>
    </source>
</evidence>
<dbReference type="GO" id="GO:0004341">
    <property type="term" value="F:gluconolactonase activity"/>
    <property type="evidence" value="ECO:0007669"/>
    <property type="project" value="TreeGrafter"/>
</dbReference>
<dbReference type="PRINTS" id="PR01790">
    <property type="entry name" value="SMP30FAMILY"/>
</dbReference>
<reference evidence="5" key="1">
    <citation type="submission" date="2021-01" db="EMBL/GenBank/DDBJ databases">
        <title>Rhizobium sp. strain KVB221 16S ribosomal RNA gene Genome sequencing and assembly.</title>
        <authorList>
            <person name="Kang M."/>
        </authorList>
    </citation>
    <scope>NUCLEOTIDE SEQUENCE</scope>
    <source>
        <strain evidence="5">KVB221</strain>
    </source>
</reference>